<feature type="transmembrane region" description="Helical" evidence="2">
    <location>
        <begin position="330"/>
        <end position="349"/>
    </location>
</feature>
<evidence type="ECO:0000256" key="3">
    <source>
        <dbReference type="SAM" id="SignalP"/>
    </source>
</evidence>
<gene>
    <name evidence="5" type="ORF">C6N40_12000</name>
</gene>
<proteinExistence type="predicted"/>
<keyword evidence="6" id="KW-1185">Reference proteome</keyword>
<keyword evidence="2" id="KW-0812">Transmembrane</keyword>
<dbReference type="CDD" id="cd01949">
    <property type="entry name" value="GGDEF"/>
    <property type="match status" value="1"/>
</dbReference>
<feature type="transmembrane region" description="Helical" evidence="2">
    <location>
        <begin position="304"/>
        <end position="323"/>
    </location>
</feature>
<protein>
    <recommendedName>
        <fullName evidence="1">diguanylate cyclase</fullName>
        <ecNumber evidence="1">2.7.7.65</ecNumber>
    </recommendedName>
</protein>
<dbReference type="EMBL" id="PVLF01000022">
    <property type="protein sequence ID" value="PRH81531.1"/>
    <property type="molecule type" value="Genomic_DNA"/>
</dbReference>
<dbReference type="InterPro" id="IPR000160">
    <property type="entry name" value="GGDEF_dom"/>
</dbReference>
<dbReference type="EC" id="2.7.7.65" evidence="1"/>
<keyword evidence="2" id="KW-0472">Membrane</keyword>
<accession>A0A2P6M697</accession>
<keyword evidence="2" id="KW-1133">Transmembrane helix</keyword>
<evidence type="ECO:0000313" key="5">
    <source>
        <dbReference type="EMBL" id="PRH81531.1"/>
    </source>
</evidence>
<dbReference type="PROSITE" id="PS50887">
    <property type="entry name" value="GGDEF"/>
    <property type="match status" value="1"/>
</dbReference>
<dbReference type="SMART" id="SM00267">
    <property type="entry name" value="GGDEF"/>
    <property type="match status" value="1"/>
</dbReference>
<dbReference type="GO" id="GO:0005886">
    <property type="term" value="C:plasma membrane"/>
    <property type="evidence" value="ECO:0007669"/>
    <property type="project" value="TreeGrafter"/>
</dbReference>
<dbReference type="PANTHER" id="PTHR45138">
    <property type="entry name" value="REGULATORY COMPONENTS OF SENSORY TRANSDUCTION SYSTEM"/>
    <property type="match status" value="1"/>
</dbReference>
<dbReference type="InterPro" id="IPR050469">
    <property type="entry name" value="Diguanylate_Cyclase"/>
</dbReference>
<keyword evidence="3" id="KW-0732">Signal</keyword>
<dbReference type="GO" id="GO:0043709">
    <property type="term" value="P:cell adhesion involved in single-species biofilm formation"/>
    <property type="evidence" value="ECO:0007669"/>
    <property type="project" value="TreeGrafter"/>
</dbReference>
<evidence type="ECO:0000256" key="1">
    <source>
        <dbReference type="ARBA" id="ARBA00012528"/>
    </source>
</evidence>
<feature type="chain" id="PRO_5015103843" description="diguanylate cyclase" evidence="3">
    <location>
        <begin position="24"/>
        <end position="728"/>
    </location>
</feature>
<dbReference type="Pfam" id="PF00990">
    <property type="entry name" value="GGDEF"/>
    <property type="match status" value="1"/>
</dbReference>
<feature type="signal peptide" evidence="3">
    <location>
        <begin position="1"/>
        <end position="23"/>
    </location>
</feature>
<feature type="domain" description="GGDEF" evidence="4">
    <location>
        <begin position="599"/>
        <end position="728"/>
    </location>
</feature>
<feature type="transmembrane region" description="Helical" evidence="2">
    <location>
        <begin position="361"/>
        <end position="383"/>
    </location>
</feature>
<dbReference type="OrthoDB" id="9803824at2"/>
<dbReference type="PANTHER" id="PTHR45138:SF24">
    <property type="entry name" value="DIGUANYLATE CYCLASE DGCC-RELATED"/>
    <property type="match status" value="1"/>
</dbReference>
<reference evidence="5 6" key="1">
    <citation type="submission" date="2018-03" db="EMBL/GenBank/DDBJ databases">
        <title>Arenimonas caeni sp. nov., isolated from activated sludge.</title>
        <authorList>
            <person name="Liu H."/>
        </authorList>
    </citation>
    <scope>NUCLEOTIDE SEQUENCE [LARGE SCALE GENOMIC DNA]</scope>
    <source>
        <strain evidence="6">z29</strain>
    </source>
</reference>
<dbReference type="RefSeq" id="WP_106991272.1">
    <property type="nucleotide sequence ID" value="NZ_JAVEVW010000007.1"/>
</dbReference>
<dbReference type="Gene3D" id="3.30.70.270">
    <property type="match status" value="1"/>
</dbReference>
<evidence type="ECO:0000259" key="4">
    <source>
        <dbReference type="PROSITE" id="PS50887"/>
    </source>
</evidence>
<organism evidence="5 6">
    <name type="scientific">Arenimonas caeni</name>
    <dbReference type="NCBI Taxonomy" id="2058085"/>
    <lineage>
        <taxon>Bacteria</taxon>
        <taxon>Pseudomonadati</taxon>
        <taxon>Pseudomonadota</taxon>
        <taxon>Gammaproteobacteria</taxon>
        <taxon>Lysobacterales</taxon>
        <taxon>Lysobacteraceae</taxon>
        <taxon>Arenimonas</taxon>
    </lineage>
</organism>
<dbReference type="SUPFAM" id="SSF55073">
    <property type="entry name" value="Nucleotide cyclase"/>
    <property type="match status" value="1"/>
</dbReference>
<name>A0A2P6M697_9GAMM</name>
<dbReference type="InterPro" id="IPR043128">
    <property type="entry name" value="Rev_trsase/Diguanyl_cyclase"/>
</dbReference>
<sequence length="728" mass="78494">MDTFFFATALALALVLSPSGVRAQASGDASHVPLDLAVMETPVGTTLDDILSGRAQPGFTPVLTPGFPFTARADHVLWVRIRAELPASSRDWRLGIVRVPVDQIRLRVHPPGDLVARDSFFRRGDGQRPWPAYFDLPLPDGLSGRTELYLEIEGQVMGGLHLSLRDGPTASAEEAQARFWFRLVYGVLLGVALLSLLRHAEDSSAGALSVGAAAICAWLACLGINGHLYSLPEVALLSGLGAMVPQALFLLGAGPLVLATLRYSGLAKSAPPLVGWMRGLGWLLVGGALFAFTLPASASVVLQWVAWFSYPVALMACLVMLAMDSRSYRWAPLLTLLAMAGAVLLRVLADQQVIAVSWWSLFAWQLLLALVVLQYLALPWGRARLQRWQMRRRATPPEPSAEEKIAVAREKLVKSLQHGLEHADDDDVSWIAYRRLLDGLKSVLSQDSSAVVGEHADGEELLQVEPKAAEPRYRGLLRDRATLLRNLSKLKAPQQVGLDFDGPEGPLEKVQLAVIPLPIPKPGWGALLVERPANVAYTDAELALCAEFAAMAVMAGEEASGTVSAQRQAETDPATGVFREESLRERMQQMLDAARLRQTPLSLLCVVVDQLPALREAGGEVGAVSAMRPVATMLRDELSHGDLIGRGGPDGFLVLAPGKKLLQAREYADRLREAVSHMIVDARIAPMLSISVGIAQAGPDERNIAALTERAAKAALVASKNGGNQIFS</sequence>
<dbReference type="GO" id="GO:0052621">
    <property type="term" value="F:diguanylate cyclase activity"/>
    <property type="evidence" value="ECO:0007669"/>
    <property type="project" value="UniProtKB-EC"/>
</dbReference>
<dbReference type="AlphaFoldDB" id="A0A2P6M697"/>
<dbReference type="InterPro" id="IPR029787">
    <property type="entry name" value="Nucleotide_cyclase"/>
</dbReference>
<feature type="transmembrane region" description="Helical" evidence="2">
    <location>
        <begin position="179"/>
        <end position="197"/>
    </location>
</feature>
<feature type="transmembrane region" description="Helical" evidence="2">
    <location>
        <begin position="204"/>
        <end position="228"/>
    </location>
</feature>
<dbReference type="Proteomes" id="UP000241736">
    <property type="component" value="Unassembled WGS sequence"/>
</dbReference>
<comment type="caution">
    <text evidence="5">The sequence shown here is derived from an EMBL/GenBank/DDBJ whole genome shotgun (WGS) entry which is preliminary data.</text>
</comment>
<evidence type="ECO:0000313" key="6">
    <source>
        <dbReference type="Proteomes" id="UP000241736"/>
    </source>
</evidence>
<evidence type="ECO:0000256" key="2">
    <source>
        <dbReference type="SAM" id="Phobius"/>
    </source>
</evidence>
<dbReference type="GO" id="GO:1902201">
    <property type="term" value="P:negative regulation of bacterial-type flagellum-dependent cell motility"/>
    <property type="evidence" value="ECO:0007669"/>
    <property type="project" value="TreeGrafter"/>
</dbReference>
<feature type="transmembrane region" description="Helical" evidence="2">
    <location>
        <begin position="279"/>
        <end position="298"/>
    </location>
</feature>
<feature type="transmembrane region" description="Helical" evidence="2">
    <location>
        <begin position="234"/>
        <end position="258"/>
    </location>
</feature>
<dbReference type="NCBIfam" id="TIGR00254">
    <property type="entry name" value="GGDEF"/>
    <property type="match status" value="1"/>
</dbReference>